<protein>
    <submittedName>
        <fullName evidence="2">Uncharacterized protein</fullName>
    </submittedName>
</protein>
<feature type="compositionally biased region" description="Pro residues" evidence="1">
    <location>
        <begin position="24"/>
        <end position="36"/>
    </location>
</feature>
<comment type="caution">
    <text evidence="2">The sequence shown here is derived from an EMBL/GenBank/DDBJ whole genome shotgun (WGS) entry which is preliminary data.</text>
</comment>
<evidence type="ECO:0000313" key="2">
    <source>
        <dbReference type="EMBL" id="KAK2962773.1"/>
    </source>
</evidence>
<gene>
    <name evidence="2" type="ORF">BLNAU_2208</name>
</gene>
<evidence type="ECO:0000256" key="1">
    <source>
        <dbReference type="SAM" id="MobiDB-lite"/>
    </source>
</evidence>
<dbReference type="Proteomes" id="UP001281761">
    <property type="component" value="Unassembled WGS sequence"/>
</dbReference>
<dbReference type="EMBL" id="JARBJD010000009">
    <property type="protein sequence ID" value="KAK2962773.1"/>
    <property type="molecule type" value="Genomic_DNA"/>
</dbReference>
<accession>A0ABQ9YG83</accession>
<name>A0ABQ9YG83_9EUKA</name>
<organism evidence="2 3">
    <name type="scientific">Blattamonas nauphoetae</name>
    <dbReference type="NCBI Taxonomy" id="2049346"/>
    <lineage>
        <taxon>Eukaryota</taxon>
        <taxon>Metamonada</taxon>
        <taxon>Preaxostyla</taxon>
        <taxon>Oxymonadida</taxon>
        <taxon>Blattamonas</taxon>
    </lineage>
</organism>
<reference evidence="2 3" key="1">
    <citation type="journal article" date="2022" name="bioRxiv">
        <title>Genomics of Preaxostyla Flagellates Illuminates Evolutionary Transitions and the Path Towards Mitochondrial Loss.</title>
        <authorList>
            <person name="Novak L.V.F."/>
            <person name="Treitli S.C."/>
            <person name="Pyrih J."/>
            <person name="Halakuc P."/>
            <person name="Pipaliya S.V."/>
            <person name="Vacek V."/>
            <person name="Brzon O."/>
            <person name="Soukal P."/>
            <person name="Eme L."/>
            <person name="Dacks J.B."/>
            <person name="Karnkowska A."/>
            <person name="Elias M."/>
            <person name="Hampl V."/>
        </authorList>
    </citation>
    <scope>NUCLEOTIDE SEQUENCE [LARGE SCALE GENOMIC DNA]</scope>
    <source>
        <strain evidence="2">NAU3</strain>
        <tissue evidence="2">Gut</tissue>
    </source>
</reference>
<evidence type="ECO:0000313" key="3">
    <source>
        <dbReference type="Proteomes" id="UP001281761"/>
    </source>
</evidence>
<feature type="region of interest" description="Disordered" evidence="1">
    <location>
        <begin position="1"/>
        <end position="42"/>
    </location>
</feature>
<proteinExistence type="predicted"/>
<sequence length="130" mass="14047">MGNCCTSSEEEKSAELPDNSANNNPPPSTPPLPMSSPSPGLVISYRRDIQNPVEQAVLDGGDAYPTVSLPHVAYPSTKLIRADPERLRSNSVVFLNSQRHSSIPERPPSLTRNSSAVGFIRYSPAIHDHG</sequence>
<keyword evidence="3" id="KW-1185">Reference proteome</keyword>